<keyword evidence="2" id="KW-0378">Hydrolase</keyword>
<evidence type="ECO:0000313" key="3">
    <source>
        <dbReference type="Proteomes" id="UP001230685"/>
    </source>
</evidence>
<evidence type="ECO:0000313" key="2">
    <source>
        <dbReference type="EMBL" id="MDP1025779.1"/>
    </source>
</evidence>
<dbReference type="Pfam" id="PF05685">
    <property type="entry name" value="Uma2"/>
    <property type="match status" value="1"/>
</dbReference>
<dbReference type="Proteomes" id="UP001230685">
    <property type="component" value="Unassembled WGS sequence"/>
</dbReference>
<dbReference type="CDD" id="cd06260">
    <property type="entry name" value="DUF820-like"/>
    <property type="match status" value="1"/>
</dbReference>
<dbReference type="RefSeq" id="WP_305171364.1">
    <property type="nucleotide sequence ID" value="NZ_JAUUDS010000001.1"/>
</dbReference>
<dbReference type="Gene3D" id="3.90.1570.10">
    <property type="entry name" value="tt1808, chain A"/>
    <property type="match status" value="1"/>
</dbReference>
<dbReference type="EMBL" id="JAUUDS010000001">
    <property type="protein sequence ID" value="MDP1025779.1"/>
    <property type="molecule type" value="Genomic_DNA"/>
</dbReference>
<dbReference type="InterPro" id="IPR012296">
    <property type="entry name" value="Nuclease_put_TT1808"/>
</dbReference>
<dbReference type="PANTHER" id="PTHR36558">
    <property type="entry name" value="GLR1098 PROTEIN"/>
    <property type="match status" value="1"/>
</dbReference>
<comment type="caution">
    <text evidence="2">The sequence shown here is derived from an EMBL/GenBank/DDBJ whole genome shotgun (WGS) entry which is preliminary data.</text>
</comment>
<keyword evidence="3" id="KW-1185">Reference proteome</keyword>
<accession>A0ABT9EFN1</accession>
<reference evidence="2 3" key="1">
    <citation type="submission" date="2023-07" db="EMBL/GenBank/DDBJ databases">
        <authorList>
            <person name="Kim M.K."/>
        </authorList>
    </citation>
    <scope>NUCLEOTIDE SEQUENCE [LARGE SCALE GENOMIC DNA]</scope>
    <source>
        <strain evidence="2 3">KR1UV-12</strain>
    </source>
</reference>
<dbReference type="SUPFAM" id="SSF52980">
    <property type="entry name" value="Restriction endonuclease-like"/>
    <property type="match status" value="1"/>
</dbReference>
<gene>
    <name evidence="2" type="ORF">Q5H91_00995</name>
</gene>
<keyword evidence="2" id="KW-0540">Nuclease</keyword>
<feature type="domain" description="Putative restriction endonuclease" evidence="1">
    <location>
        <begin position="21"/>
        <end position="180"/>
    </location>
</feature>
<proteinExistence type="predicted"/>
<dbReference type="GO" id="GO:0004519">
    <property type="term" value="F:endonuclease activity"/>
    <property type="evidence" value="ECO:0007669"/>
    <property type="project" value="UniProtKB-KW"/>
</dbReference>
<dbReference type="InterPro" id="IPR008538">
    <property type="entry name" value="Uma2"/>
</dbReference>
<organism evidence="2 3">
    <name type="scientific">Sphingomonas aurea</name>
    <dbReference type="NCBI Taxonomy" id="3063994"/>
    <lineage>
        <taxon>Bacteria</taxon>
        <taxon>Pseudomonadati</taxon>
        <taxon>Pseudomonadota</taxon>
        <taxon>Alphaproteobacteria</taxon>
        <taxon>Sphingomonadales</taxon>
        <taxon>Sphingomonadaceae</taxon>
        <taxon>Sphingomonas</taxon>
    </lineage>
</organism>
<protein>
    <submittedName>
        <fullName evidence="2">Uma2 family endonuclease</fullName>
    </submittedName>
</protein>
<sequence length="190" mass="20898">MVAGLRMLLPPEYDVLTATDFLDFRFGDRKAELDNGVIRLMAGVTGRHGVVAGNILSALAARLRGSGFGPYTSAMAVQTHALSVRRPDISVFPRHGSEDDDKTAFDNPVALFEIASAGHCRTDLHMKLDEYRAVPSVDTIVLVDIATERVRVIQRTGPHDWTDVAHDEPVDIPLPMPNLTLPHTEMFARD</sequence>
<dbReference type="PANTHER" id="PTHR36558:SF1">
    <property type="entry name" value="RESTRICTION ENDONUCLEASE DOMAIN-CONTAINING PROTEIN-RELATED"/>
    <property type="match status" value="1"/>
</dbReference>
<keyword evidence="2" id="KW-0255">Endonuclease</keyword>
<name>A0ABT9EFN1_9SPHN</name>
<dbReference type="InterPro" id="IPR011335">
    <property type="entry name" value="Restrct_endonuc-II-like"/>
</dbReference>
<evidence type="ECO:0000259" key="1">
    <source>
        <dbReference type="Pfam" id="PF05685"/>
    </source>
</evidence>